<keyword evidence="6 11" id="KW-0805">Transcription regulation</keyword>
<accession>A0AAV3RBS3</accession>
<dbReference type="PROSITE" id="PS50110">
    <property type="entry name" value="RESPONSE_REGULATORY"/>
    <property type="match status" value="1"/>
</dbReference>
<name>A0AAV3RBS3_LITER</name>
<evidence type="ECO:0000256" key="10">
    <source>
        <dbReference type="ARBA" id="ARBA00023242"/>
    </source>
</evidence>
<evidence type="ECO:0000256" key="13">
    <source>
        <dbReference type="SAM" id="MobiDB-lite"/>
    </source>
</evidence>
<dbReference type="InterPro" id="IPR017930">
    <property type="entry name" value="Myb_dom"/>
</dbReference>
<evidence type="ECO:0000313" key="17">
    <source>
        <dbReference type="Proteomes" id="UP001454036"/>
    </source>
</evidence>
<keyword evidence="5 11" id="KW-0902">Two-component regulatory system</keyword>
<dbReference type="InterPro" id="IPR001005">
    <property type="entry name" value="SANT/Myb"/>
</dbReference>
<dbReference type="GO" id="GO:0009736">
    <property type="term" value="P:cytokinin-activated signaling pathway"/>
    <property type="evidence" value="ECO:0007669"/>
    <property type="project" value="UniProtKB-KW"/>
</dbReference>
<dbReference type="InterPro" id="IPR045279">
    <property type="entry name" value="ARR-like"/>
</dbReference>
<dbReference type="SMART" id="SM00448">
    <property type="entry name" value="REC"/>
    <property type="match status" value="1"/>
</dbReference>
<dbReference type="PANTHER" id="PTHR43874:SF205">
    <property type="entry name" value="TWO-COMPONENT RESPONSE REGULATOR ORR23"/>
    <property type="match status" value="1"/>
</dbReference>
<evidence type="ECO:0000256" key="12">
    <source>
        <dbReference type="PROSITE-ProRule" id="PRU00169"/>
    </source>
</evidence>
<dbReference type="FunFam" id="1.10.10.60:FF:000007">
    <property type="entry name" value="Two-component response regulator"/>
    <property type="match status" value="1"/>
</dbReference>
<dbReference type="SUPFAM" id="SSF46689">
    <property type="entry name" value="Homeodomain-like"/>
    <property type="match status" value="1"/>
</dbReference>
<evidence type="ECO:0000256" key="3">
    <source>
        <dbReference type="ARBA" id="ARBA00022553"/>
    </source>
</evidence>
<keyword evidence="7 11" id="KW-0238">DNA-binding</keyword>
<evidence type="ECO:0000259" key="15">
    <source>
        <dbReference type="PROSITE" id="PS51294"/>
    </source>
</evidence>
<dbReference type="NCBIfam" id="TIGR01557">
    <property type="entry name" value="myb_SHAQKYF"/>
    <property type="match status" value="1"/>
</dbReference>
<feature type="domain" description="Response regulatory" evidence="14">
    <location>
        <begin position="21"/>
        <end position="136"/>
    </location>
</feature>
<evidence type="ECO:0000256" key="9">
    <source>
        <dbReference type="ARBA" id="ARBA00023163"/>
    </source>
</evidence>
<dbReference type="GO" id="GO:0003700">
    <property type="term" value="F:DNA-binding transcription factor activity"/>
    <property type="evidence" value="ECO:0007669"/>
    <property type="project" value="UniProtKB-UniRule"/>
</dbReference>
<dbReference type="CDD" id="cd17584">
    <property type="entry name" value="REC_typeB_ARR-like"/>
    <property type="match status" value="1"/>
</dbReference>
<dbReference type="Gene3D" id="1.10.10.60">
    <property type="entry name" value="Homeodomain-like"/>
    <property type="match status" value="1"/>
</dbReference>
<keyword evidence="3 12" id="KW-0597">Phosphoprotein</keyword>
<feature type="compositionally biased region" description="Basic and acidic residues" evidence="13">
    <location>
        <begin position="141"/>
        <end position="166"/>
    </location>
</feature>
<dbReference type="Pfam" id="PF00072">
    <property type="entry name" value="Response_reg"/>
    <property type="match status" value="1"/>
</dbReference>
<dbReference type="PIRSF" id="PIRSF036392">
    <property type="entry name" value="RR_ARR_type-B"/>
    <property type="match status" value="1"/>
</dbReference>
<evidence type="ECO:0000256" key="8">
    <source>
        <dbReference type="ARBA" id="ARBA00023159"/>
    </source>
</evidence>
<dbReference type="InterPro" id="IPR017053">
    <property type="entry name" value="Response_reg_B-typ_pln"/>
</dbReference>
<dbReference type="Proteomes" id="UP001454036">
    <property type="component" value="Unassembled WGS sequence"/>
</dbReference>
<dbReference type="GO" id="GO:0005634">
    <property type="term" value="C:nucleus"/>
    <property type="evidence" value="ECO:0007669"/>
    <property type="project" value="UniProtKB-SubCell"/>
</dbReference>
<keyword evidence="4" id="KW-0932">Cytokinin signaling pathway</keyword>
<dbReference type="Gene3D" id="3.40.50.2300">
    <property type="match status" value="1"/>
</dbReference>
<dbReference type="GO" id="GO:0000160">
    <property type="term" value="P:phosphorelay signal transduction system"/>
    <property type="evidence" value="ECO:0007669"/>
    <property type="project" value="UniProtKB-KW"/>
</dbReference>
<keyword evidence="10 11" id="KW-0539">Nucleus</keyword>
<evidence type="ECO:0000256" key="1">
    <source>
        <dbReference type="ARBA" id="ARBA00004123"/>
    </source>
</evidence>
<comment type="function">
    <text evidence="11">Transcriptional activator that binds specific DNA sequence.</text>
</comment>
<dbReference type="PANTHER" id="PTHR43874">
    <property type="entry name" value="TWO-COMPONENT RESPONSE REGULATOR"/>
    <property type="match status" value="1"/>
</dbReference>
<dbReference type="PROSITE" id="PS51294">
    <property type="entry name" value="HTH_MYB"/>
    <property type="match status" value="1"/>
</dbReference>
<comment type="similarity">
    <text evidence="2">Belongs to the ARR family. Type-B subfamily.</text>
</comment>
<dbReference type="InterPro" id="IPR001789">
    <property type="entry name" value="Sig_transdc_resp-reg_receiver"/>
</dbReference>
<dbReference type="AlphaFoldDB" id="A0AAV3RBS3"/>
<dbReference type="GO" id="GO:0003677">
    <property type="term" value="F:DNA binding"/>
    <property type="evidence" value="ECO:0007669"/>
    <property type="project" value="UniProtKB-KW"/>
</dbReference>
<evidence type="ECO:0000259" key="14">
    <source>
        <dbReference type="PROSITE" id="PS50110"/>
    </source>
</evidence>
<sequence length="691" mass="75675">MGMEEVRLRNGDVDNFPIGMRVLAVDDDPICLKLLDCLLRKCQYHVTTTNQARVALNMLRENRDRFDLVISDVHMPDMDGFKLLEQVGLEMDLPVIMLSANSDPRLVMQGVTHGACDYLVKPVRLEELRNIWQHVLRRKNTNPDHQRKTSDEDKFHHGHEEGDRDPSPTCNSDHNGKVNKKRKDDDDGADENDQDSDDPASQKKPRVVWSIDLHRKFVTAVNQLGIEKAVPKRILDLMNVEGLTRENVASHLQKYRLYLKRISSNATQQANLVAALGSKDAYMRMGSLDGFGTYQTLAGSGRLANTIMSPYTSSGMLGRLNSPSGVSLQNLTSSGIIQPSHAQNFNGLMNNIGQFPSIVLSGSHNGNLLQGTPSSLTVDQLNHSKHATCLAEFSPSDDPKLFTPASSITGSGAIGNTNNSLGAPSRNSIMLQDNCYPLNGGGIVNQSSLPTTSFRSDCFNVSLNGSSGFLDPGRTNQTLQNASQLMNLQSSSSHLTDSLNQGHLPLNSVRENQSSAVPSLMHPPDISATTSISTPIENSRRDVNCEEHFANSLPNFNQLHSQRWGDHKQNYSRYSDNILSTFNSQLPTSHGNQSSGQTNVNRQISMPLIGRSNGGASTLLHQGEAGRLSTDPRMRSNSDYLLGQTKQNGAFTSHSYDSFDDLMSAVVKPEHDGQGIGGGFALDAYSYGSCL</sequence>
<evidence type="ECO:0000256" key="6">
    <source>
        <dbReference type="ARBA" id="ARBA00023015"/>
    </source>
</evidence>
<evidence type="ECO:0000313" key="16">
    <source>
        <dbReference type="EMBL" id="GAA0172786.1"/>
    </source>
</evidence>
<keyword evidence="8 11" id="KW-0010">Activator</keyword>
<comment type="caution">
    <text evidence="16">The sequence shown here is derived from an EMBL/GenBank/DDBJ whole genome shotgun (WGS) entry which is preliminary data.</text>
</comment>
<dbReference type="Pfam" id="PF00249">
    <property type="entry name" value="Myb_DNA-binding"/>
    <property type="match status" value="1"/>
</dbReference>
<feature type="compositionally biased region" description="Acidic residues" evidence="13">
    <location>
        <begin position="186"/>
        <end position="198"/>
    </location>
</feature>
<keyword evidence="9 11" id="KW-0804">Transcription</keyword>
<feature type="region of interest" description="Disordered" evidence="13">
    <location>
        <begin position="139"/>
        <end position="204"/>
    </location>
</feature>
<proteinExistence type="inferred from homology"/>
<keyword evidence="17" id="KW-1185">Reference proteome</keyword>
<evidence type="ECO:0000256" key="2">
    <source>
        <dbReference type="ARBA" id="ARBA00006015"/>
    </source>
</evidence>
<dbReference type="InterPro" id="IPR006447">
    <property type="entry name" value="Myb_dom_plants"/>
</dbReference>
<dbReference type="InterPro" id="IPR011006">
    <property type="entry name" value="CheY-like_superfamily"/>
</dbReference>
<evidence type="ECO:0000256" key="7">
    <source>
        <dbReference type="ARBA" id="ARBA00023125"/>
    </source>
</evidence>
<feature type="modified residue" description="4-aspartylphosphate" evidence="12">
    <location>
        <position position="72"/>
    </location>
</feature>
<comment type="subcellular location">
    <subcellularLocation>
        <location evidence="1 11">Nucleus</location>
    </subcellularLocation>
</comment>
<evidence type="ECO:0000256" key="5">
    <source>
        <dbReference type="ARBA" id="ARBA00023012"/>
    </source>
</evidence>
<protein>
    <recommendedName>
        <fullName evidence="11">Two-component response regulator</fullName>
    </recommendedName>
</protein>
<organism evidence="16 17">
    <name type="scientific">Lithospermum erythrorhizon</name>
    <name type="common">Purple gromwell</name>
    <name type="synonym">Lithospermum officinale var. erythrorhizon</name>
    <dbReference type="NCBI Taxonomy" id="34254"/>
    <lineage>
        <taxon>Eukaryota</taxon>
        <taxon>Viridiplantae</taxon>
        <taxon>Streptophyta</taxon>
        <taxon>Embryophyta</taxon>
        <taxon>Tracheophyta</taxon>
        <taxon>Spermatophyta</taxon>
        <taxon>Magnoliopsida</taxon>
        <taxon>eudicotyledons</taxon>
        <taxon>Gunneridae</taxon>
        <taxon>Pentapetalae</taxon>
        <taxon>asterids</taxon>
        <taxon>lamiids</taxon>
        <taxon>Boraginales</taxon>
        <taxon>Boraginaceae</taxon>
        <taxon>Boraginoideae</taxon>
        <taxon>Lithospermeae</taxon>
        <taxon>Lithospermum</taxon>
    </lineage>
</organism>
<dbReference type="SUPFAM" id="SSF52172">
    <property type="entry name" value="CheY-like"/>
    <property type="match status" value="1"/>
</dbReference>
<gene>
    <name evidence="16" type="ORF">LIER_26540</name>
</gene>
<evidence type="ECO:0000256" key="11">
    <source>
        <dbReference type="PIRNR" id="PIRNR036392"/>
    </source>
</evidence>
<dbReference type="InterPro" id="IPR009057">
    <property type="entry name" value="Homeodomain-like_sf"/>
</dbReference>
<evidence type="ECO:0000256" key="4">
    <source>
        <dbReference type="ARBA" id="ARBA00022864"/>
    </source>
</evidence>
<feature type="domain" description="HTH myb-type" evidence="15">
    <location>
        <begin position="201"/>
        <end position="260"/>
    </location>
</feature>
<dbReference type="EMBL" id="BAABME010008282">
    <property type="protein sequence ID" value="GAA0172786.1"/>
    <property type="molecule type" value="Genomic_DNA"/>
</dbReference>
<reference evidence="16 17" key="1">
    <citation type="submission" date="2024-01" db="EMBL/GenBank/DDBJ databases">
        <title>The complete chloroplast genome sequence of Lithospermum erythrorhizon: insights into the phylogenetic relationship among Boraginaceae species and the maternal lineages of purple gromwells.</title>
        <authorList>
            <person name="Okada T."/>
            <person name="Watanabe K."/>
        </authorList>
    </citation>
    <scope>NUCLEOTIDE SEQUENCE [LARGE SCALE GENOMIC DNA]</scope>
</reference>